<reference evidence="2" key="2">
    <citation type="journal article" date="2021" name="Microbiome">
        <title>Successional dynamics and alternative stable states in a saline activated sludge microbial community over 9 years.</title>
        <authorList>
            <person name="Wang Y."/>
            <person name="Ye J."/>
            <person name="Ju F."/>
            <person name="Liu L."/>
            <person name="Boyd J.A."/>
            <person name="Deng Y."/>
            <person name="Parks D.H."/>
            <person name="Jiang X."/>
            <person name="Yin X."/>
            <person name="Woodcroft B.J."/>
            <person name="Tyson G.W."/>
            <person name="Hugenholtz P."/>
            <person name="Polz M.F."/>
            <person name="Zhang T."/>
        </authorList>
    </citation>
    <scope>NUCLEOTIDE SEQUENCE</scope>
    <source>
        <strain evidence="2">HKST-UBA15</strain>
    </source>
</reference>
<dbReference type="Gene3D" id="2.30.30.40">
    <property type="entry name" value="SH3 Domains"/>
    <property type="match status" value="1"/>
</dbReference>
<dbReference type="PROSITE" id="PS51781">
    <property type="entry name" value="SH3B"/>
    <property type="match status" value="1"/>
</dbReference>
<evidence type="ECO:0000313" key="2">
    <source>
        <dbReference type="EMBL" id="MCA9380090.1"/>
    </source>
</evidence>
<sequence length="53" mass="5838">NVREQANTSSKVVTKVSPGQRFIVKERSGSSWVKIDAGENGQGWISTQYAKKV</sequence>
<organism evidence="2 3">
    <name type="scientific">Candidatus Dojkabacteria bacterium</name>
    <dbReference type="NCBI Taxonomy" id="2099670"/>
    <lineage>
        <taxon>Bacteria</taxon>
        <taxon>Candidatus Dojkabacteria</taxon>
    </lineage>
</organism>
<dbReference type="Proteomes" id="UP000745577">
    <property type="component" value="Unassembled WGS sequence"/>
</dbReference>
<protein>
    <submittedName>
        <fullName evidence="2">SH3 domain-containing protein</fullName>
    </submittedName>
</protein>
<dbReference type="InterPro" id="IPR003646">
    <property type="entry name" value="SH3-like_bac-type"/>
</dbReference>
<evidence type="ECO:0000259" key="1">
    <source>
        <dbReference type="PROSITE" id="PS51781"/>
    </source>
</evidence>
<feature type="non-terminal residue" evidence="2">
    <location>
        <position position="1"/>
    </location>
</feature>
<accession>A0A955L169</accession>
<gene>
    <name evidence="2" type="ORF">KC675_02820</name>
</gene>
<comment type="caution">
    <text evidence="2">The sequence shown here is derived from an EMBL/GenBank/DDBJ whole genome shotgun (WGS) entry which is preliminary data.</text>
</comment>
<dbReference type="AlphaFoldDB" id="A0A955L169"/>
<dbReference type="Pfam" id="PF08239">
    <property type="entry name" value="SH3_3"/>
    <property type="match status" value="1"/>
</dbReference>
<proteinExistence type="predicted"/>
<dbReference type="EMBL" id="JAGQLL010000028">
    <property type="protein sequence ID" value="MCA9380090.1"/>
    <property type="molecule type" value="Genomic_DNA"/>
</dbReference>
<reference evidence="2" key="1">
    <citation type="submission" date="2020-04" db="EMBL/GenBank/DDBJ databases">
        <authorList>
            <person name="Zhang T."/>
        </authorList>
    </citation>
    <scope>NUCLEOTIDE SEQUENCE</scope>
    <source>
        <strain evidence="2">HKST-UBA15</strain>
    </source>
</reference>
<name>A0A955L169_9BACT</name>
<feature type="domain" description="SH3b" evidence="1">
    <location>
        <begin position="1"/>
        <end position="53"/>
    </location>
</feature>
<evidence type="ECO:0000313" key="3">
    <source>
        <dbReference type="Proteomes" id="UP000745577"/>
    </source>
</evidence>